<dbReference type="Pfam" id="PF01022">
    <property type="entry name" value="HTH_5"/>
    <property type="match status" value="1"/>
</dbReference>
<proteinExistence type="predicted"/>
<sequence>MKMLITNLEGQCLFDVSIETQTEGLITLHEGKHKKTELEDYLKGGEIKIESTDPCETCEKIAEIIKGAKKHGKVFIAFDGKGLGPLLNFVANRVGVDGIFTCYKNKVVRIPMLTLDLSATKIDILKNLFQEDLTALQIVEKVKISRAMVYKHIKQLLQLGLVERSQFYEKYAITQSGKLAITY</sequence>
<evidence type="ECO:0000259" key="1">
    <source>
        <dbReference type="Pfam" id="PF01022"/>
    </source>
</evidence>
<reference evidence="3" key="1">
    <citation type="journal article" date="2022" name="Microbiol. Resour. Announc.">
        <title>Draft Genome Sequence of a Methanogenic Archaeon from West Spitsbergen Permafrost.</title>
        <authorList>
            <person name="Trubitsyn V."/>
            <person name="Rivkina E."/>
            <person name="Shcherbakova V."/>
        </authorList>
    </citation>
    <scope>NUCLEOTIDE SEQUENCE [LARGE SCALE GENOMIC DNA]</scope>
    <source>
        <strain evidence="3">VT</strain>
    </source>
</reference>
<dbReference type="AlphaFoldDB" id="A0A8T5ULS7"/>
<dbReference type="SUPFAM" id="SSF46785">
    <property type="entry name" value="Winged helix' DNA-binding domain"/>
    <property type="match status" value="1"/>
</dbReference>
<keyword evidence="3" id="KW-1185">Reference proteome</keyword>
<dbReference type="InterPro" id="IPR001845">
    <property type="entry name" value="HTH_ArsR_DNA-bd_dom"/>
</dbReference>
<gene>
    <name evidence="2" type="ORF">K8N75_01975</name>
</gene>
<accession>A0A8T5ULS7</accession>
<dbReference type="EMBL" id="JAIOUQ010000003">
    <property type="protein sequence ID" value="MBZ2164822.1"/>
    <property type="molecule type" value="Genomic_DNA"/>
</dbReference>
<dbReference type="GO" id="GO:0003700">
    <property type="term" value="F:DNA-binding transcription factor activity"/>
    <property type="evidence" value="ECO:0007669"/>
    <property type="project" value="InterPro"/>
</dbReference>
<evidence type="ECO:0000313" key="2">
    <source>
        <dbReference type="EMBL" id="MBZ2164822.1"/>
    </source>
</evidence>
<organism evidence="2 3">
    <name type="scientific">Methanobacterium spitsbergense</name>
    <dbReference type="NCBI Taxonomy" id="2874285"/>
    <lineage>
        <taxon>Archaea</taxon>
        <taxon>Methanobacteriati</taxon>
        <taxon>Methanobacteriota</taxon>
        <taxon>Methanomada group</taxon>
        <taxon>Methanobacteria</taxon>
        <taxon>Methanobacteriales</taxon>
        <taxon>Methanobacteriaceae</taxon>
        <taxon>Methanobacterium</taxon>
    </lineage>
</organism>
<dbReference type="InterPro" id="IPR036388">
    <property type="entry name" value="WH-like_DNA-bd_sf"/>
</dbReference>
<dbReference type="InterPro" id="IPR011991">
    <property type="entry name" value="ArsR-like_HTH"/>
</dbReference>
<protein>
    <submittedName>
        <fullName evidence="2">ArsR family transcriptional regulator</fullName>
    </submittedName>
</protein>
<dbReference type="Proteomes" id="UP000825933">
    <property type="component" value="Unassembled WGS sequence"/>
</dbReference>
<feature type="domain" description="HTH arsR-type" evidence="1">
    <location>
        <begin position="120"/>
        <end position="163"/>
    </location>
</feature>
<dbReference type="InterPro" id="IPR036390">
    <property type="entry name" value="WH_DNA-bd_sf"/>
</dbReference>
<evidence type="ECO:0000313" key="3">
    <source>
        <dbReference type="Proteomes" id="UP000825933"/>
    </source>
</evidence>
<dbReference type="RefSeq" id="WP_223790485.1">
    <property type="nucleotide sequence ID" value="NZ_JAIOUQ010000003.1"/>
</dbReference>
<dbReference type="CDD" id="cd00090">
    <property type="entry name" value="HTH_ARSR"/>
    <property type="match status" value="1"/>
</dbReference>
<comment type="caution">
    <text evidence="2">The sequence shown here is derived from an EMBL/GenBank/DDBJ whole genome shotgun (WGS) entry which is preliminary data.</text>
</comment>
<dbReference type="Gene3D" id="1.10.10.10">
    <property type="entry name" value="Winged helix-like DNA-binding domain superfamily/Winged helix DNA-binding domain"/>
    <property type="match status" value="1"/>
</dbReference>
<name>A0A8T5ULS7_9EURY</name>